<feature type="transmembrane region" description="Helical" evidence="2">
    <location>
        <begin position="21"/>
        <end position="38"/>
    </location>
</feature>
<evidence type="ECO:0000313" key="3">
    <source>
        <dbReference type="EMBL" id="OGK55599.1"/>
    </source>
</evidence>
<gene>
    <name evidence="3" type="ORF">A3H78_01450</name>
</gene>
<organism evidence="3 4">
    <name type="scientific">Candidatus Roizmanbacteria bacterium RIFCSPLOWO2_02_FULL_36_11</name>
    <dbReference type="NCBI Taxonomy" id="1802071"/>
    <lineage>
        <taxon>Bacteria</taxon>
        <taxon>Candidatus Roizmaniibacteriota</taxon>
    </lineage>
</organism>
<evidence type="ECO:0000256" key="1">
    <source>
        <dbReference type="SAM" id="MobiDB-lite"/>
    </source>
</evidence>
<keyword evidence="2" id="KW-1133">Transmembrane helix</keyword>
<dbReference type="AlphaFoldDB" id="A0A1F7JJ27"/>
<feature type="compositionally biased region" description="Polar residues" evidence="1">
    <location>
        <begin position="41"/>
        <end position="55"/>
    </location>
</feature>
<protein>
    <submittedName>
        <fullName evidence="3">Uncharacterized protein</fullName>
    </submittedName>
</protein>
<comment type="caution">
    <text evidence="3">The sequence shown here is derived from an EMBL/GenBank/DDBJ whole genome shotgun (WGS) entry which is preliminary data.</text>
</comment>
<keyword evidence="2" id="KW-0472">Membrane</keyword>
<dbReference type="Proteomes" id="UP000177418">
    <property type="component" value="Unassembled WGS sequence"/>
</dbReference>
<dbReference type="EMBL" id="MGAV01000001">
    <property type="protein sequence ID" value="OGK55599.1"/>
    <property type="molecule type" value="Genomic_DNA"/>
</dbReference>
<keyword evidence="2" id="KW-0812">Transmembrane</keyword>
<sequence length="140" mass="15674">MKKIRLRKVEPIDTKIISIKVLFLVILLCLGLVVSRFVKKPQSQNKDPQNNSSSIKDIKNPLGDVKGLMSQFNADSLKKKSEDLADYLVTETTDQIEKTASVAGNTAQAIIYDAALKPFVDQFNKLPDGQKELLKKQLCR</sequence>
<feature type="region of interest" description="Disordered" evidence="1">
    <location>
        <begin position="40"/>
        <end position="62"/>
    </location>
</feature>
<reference evidence="3 4" key="1">
    <citation type="journal article" date="2016" name="Nat. Commun.">
        <title>Thousands of microbial genomes shed light on interconnected biogeochemical processes in an aquifer system.</title>
        <authorList>
            <person name="Anantharaman K."/>
            <person name="Brown C.T."/>
            <person name="Hug L.A."/>
            <person name="Sharon I."/>
            <person name="Castelle C.J."/>
            <person name="Probst A.J."/>
            <person name="Thomas B.C."/>
            <person name="Singh A."/>
            <person name="Wilkins M.J."/>
            <person name="Karaoz U."/>
            <person name="Brodie E.L."/>
            <person name="Williams K.H."/>
            <person name="Hubbard S.S."/>
            <person name="Banfield J.F."/>
        </authorList>
    </citation>
    <scope>NUCLEOTIDE SEQUENCE [LARGE SCALE GENOMIC DNA]</scope>
</reference>
<proteinExistence type="predicted"/>
<name>A0A1F7JJ27_9BACT</name>
<accession>A0A1F7JJ27</accession>
<evidence type="ECO:0000313" key="4">
    <source>
        <dbReference type="Proteomes" id="UP000177418"/>
    </source>
</evidence>
<evidence type="ECO:0000256" key="2">
    <source>
        <dbReference type="SAM" id="Phobius"/>
    </source>
</evidence>